<dbReference type="Gene3D" id="2.60.40.1120">
    <property type="entry name" value="Carboxypeptidase-like, regulatory domain"/>
    <property type="match status" value="1"/>
</dbReference>
<keyword evidence="14" id="KW-1185">Reference proteome</keyword>
<accession>A0A7S9KZJ4</accession>
<keyword evidence="5 10" id="KW-0812">Transmembrane</keyword>
<keyword evidence="6" id="KW-0408">Iron</keyword>
<gene>
    <name evidence="13" type="ORF">IZT61_00060</name>
</gene>
<dbReference type="Gene3D" id="2.40.170.20">
    <property type="entry name" value="TonB-dependent receptor, beta-barrel domain"/>
    <property type="match status" value="1"/>
</dbReference>
<comment type="similarity">
    <text evidence="10 11">Belongs to the TonB-dependent receptor family.</text>
</comment>
<keyword evidence="9 10" id="KW-0998">Cell outer membrane</keyword>
<dbReference type="Pfam" id="PF07715">
    <property type="entry name" value="Plug"/>
    <property type="match status" value="1"/>
</dbReference>
<dbReference type="InterPro" id="IPR012910">
    <property type="entry name" value="Plug_dom"/>
</dbReference>
<keyword evidence="4" id="KW-0406">Ion transport</keyword>
<dbReference type="InterPro" id="IPR039426">
    <property type="entry name" value="TonB-dep_rcpt-like"/>
</dbReference>
<keyword evidence="2 10" id="KW-0813">Transport</keyword>
<dbReference type="InterPro" id="IPR036942">
    <property type="entry name" value="Beta-barrel_TonB_sf"/>
</dbReference>
<dbReference type="SUPFAM" id="SSF49464">
    <property type="entry name" value="Carboxypeptidase regulatory domain-like"/>
    <property type="match status" value="1"/>
</dbReference>
<dbReference type="AlphaFoldDB" id="A0A7S9KZJ4"/>
<dbReference type="InterPro" id="IPR023996">
    <property type="entry name" value="TonB-dep_OMP_SusC/RagA"/>
</dbReference>
<sequence length="1192" mass="132684">MYRFYKKLLLFMRLTTVIMLLSLLQVSANSLAQRVTLSEKGTSLSGIFEKIKSQAGIDFMVSSEIIENAKPIFIQAKNMPLNEVLTAIFKDQPLDYFIGDKYVVVSRKKESLIDNEKSEPLNVISDLVVKGKVVDDKGMPLSGAIVIVKGQRQAVRTAKDGSFTLRNVKEGSVLIIRYVGFKTKEIKSSDDVGVIRMEVAVEELAETSVTVNTGYQRIRPEQSTGATSQLNTVEYESRISTNFLDGLTNRLPGLMINNDVTFTSNTPGTRGSDSKPLFNIRGISTMSANQSPLIVIDGYPTELTLEMIDPNEIESVTILKDAAAATVYGVRASNGVIVITRKKARRGLPKFTFRSTFGMTPKENYSRYRWAKDGSALVTTYQIATTQQTVNESSWALLAKNQLGGGGETSRNAVFYILAQQAAGLITPEQAASVFAEYSNYNNIEDYSRLFLRNSMNSTYNFNVSGGSDNALYYITSNYSSNRNTQRGNDNNRFLLSGRSSLKLGKKLSLELTTDYQEQRNNGAPVPGIGTFSPYERFEDVNGKPSFLIGKSIATPLNDVLMSYGLDDYRYYPLIDMNEISDRTHTVNNRITANFKYGFGAGFNLSFGGIYESSRSKQKHHASALSSEAIQLVNDLVVRNSDGTLTYNIPKGGFLSEEQDSKKSYTARMQLNYNKVIAKDHSINAILGSEIRNLITEGSKAAYFGYNDETLLHQPINYEGINSSTVRGNLLIGLRNGLYESNFRQQYVEDRFLSAYSNIVYAYKGRYSLTGSMRIDQSNFFGTNPKYRYKPLWSVGTGWNIHRESFMKDLSWVKQLKLRMAYGFNGNVAKLSLPDVIARTWLNRNTVPRVQSLELLSYANSSLRWEQTRNFNLGLDYGVFKKVTGTIDYYLKKSTDLMGSAQIDPTIGVSPALINQATIVNKGIEFSLRADWITKDKFNWNTGIVIARNTSKVLEVFQQGNSGPQTLSSLGYVKDYPVGAMFSFNYAGLDNEGFPYVINNEGTKFRTIRAAAGNSVTQMMNSSTSGLSHYSGSSIPTINAGLSNRVDFGSFYVFAMINYYGGFKVRVPRPHIGIARPLEGAGAYWKEPGDELTTDVMGIAGYGSSNALIAYNFSDKYVVNGDYLTLADLTISYSMDKSNFIKKIGLSHFELKGQVSNIMTIGLNKENFSMATRSYQKPFLTPTYTLGLFTNF</sequence>
<keyword evidence="8 10" id="KW-0472">Membrane</keyword>
<dbReference type="SUPFAM" id="SSF56935">
    <property type="entry name" value="Porins"/>
    <property type="match status" value="1"/>
</dbReference>
<dbReference type="InterPro" id="IPR023997">
    <property type="entry name" value="TonB-dep_OMP_SusC/RagA_CS"/>
</dbReference>
<dbReference type="KEGG" id="pex:IZT61_00060"/>
<evidence type="ECO:0000256" key="10">
    <source>
        <dbReference type="PROSITE-ProRule" id="PRU01360"/>
    </source>
</evidence>
<evidence type="ECO:0000256" key="2">
    <source>
        <dbReference type="ARBA" id="ARBA00022448"/>
    </source>
</evidence>
<protein>
    <submittedName>
        <fullName evidence="13">SusC/RagA family TonB-linked outer membrane protein</fullName>
    </submittedName>
</protein>
<dbReference type="Proteomes" id="UP000594759">
    <property type="component" value="Chromosome"/>
</dbReference>
<comment type="subcellular location">
    <subcellularLocation>
        <location evidence="1 10">Cell outer membrane</location>
        <topology evidence="1 10">Multi-pass membrane protein</topology>
    </subcellularLocation>
</comment>
<keyword evidence="4" id="KW-0410">Iron transport</keyword>
<dbReference type="InterPro" id="IPR008969">
    <property type="entry name" value="CarboxyPept-like_regulatory"/>
</dbReference>
<dbReference type="PROSITE" id="PS52016">
    <property type="entry name" value="TONB_DEPENDENT_REC_3"/>
    <property type="match status" value="1"/>
</dbReference>
<evidence type="ECO:0000256" key="4">
    <source>
        <dbReference type="ARBA" id="ARBA00022496"/>
    </source>
</evidence>
<name>A0A7S9KZJ4_9SPHI</name>
<organism evidence="13 14">
    <name type="scientific">Pedobacter endophyticus</name>
    <dbReference type="NCBI Taxonomy" id="2789740"/>
    <lineage>
        <taxon>Bacteria</taxon>
        <taxon>Pseudomonadati</taxon>
        <taxon>Bacteroidota</taxon>
        <taxon>Sphingobacteriia</taxon>
        <taxon>Sphingobacteriales</taxon>
        <taxon>Sphingobacteriaceae</taxon>
        <taxon>Pedobacter</taxon>
    </lineage>
</organism>
<evidence type="ECO:0000259" key="12">
    <source>
        <dbReference type="SMART" id="SM00965"/>
    </source>
</evidence>
<dbReference type="InterPro" id="IPR000531">
    <property type="entry name" value="Beta-barrel_TonB"/>
</dbReference>
<dbReference type="Pfam" id="PF00593">
    <property type="entry name" value="TonB_dep_Rec_b-barrel"/>
    <property type="match status" value="1"/>
</dbReference>
<evidence type="ECO:0000313" key="13">
    <source>
        <dbReference type="EMBL" id="QPH39715.1"/>
    </source>
</evidence>
<proteinExistence type="inferred from homology"/>
<dbReference type="Pfam" id="PF13715">
    <property type="entry name" value="CarbopepD_reg_2"/>
    <property type="match status" value="1"/>
</dbReference>
<evidence type="ECO:0000256" key="5">
    <source>
        <dbReference type="ARBA" id="ARBA00022692"/>
    </source>
</evidence>
<dbReference type="GO" id="GO:0009279">
    <property type="term" value="C:cell outer membrane"/>
    <property type="evidence" value="ECO:0007669"/>
    <property type="project" value="UniProtKB-SubCell"/>
</dbReference>
<dbReference type="InterPro" id="IPR037066">
    <property type="entry name" value="Plug_dom_sf"/>
</dbReference>
<evidence type="ECO:0000313" key="14">
    <source>
        <dbReference type="Proteomes" id="UP000594759"/>
    </source>
</evidence>
<evidence type="ECO:0000256" key="8">
    <source>
        <dbReference type="ARBA" id="ARBA00023136"/>
    </source>
</evidence>
<dbReference type="NCBIfam" id="TIGR04057">
    <property type="entry name" value="SusC_RagA_signa"/>
    <property type="match status" value="1"/>
</dbReference>
<evidence type="ECO:0000256" key="11">
    <source>
        <dbReference type="RuleBase" id="RU003357"/>
    </source>
</evidence>
<dbReference type="InterPro" id="IPR011662">
    <property type="entry name" value="Secretin/TonB_short_N"/>
</dbReference>
<keyword evidence="7 11" id="KW-0798">TonB box</keyword>
<dbReference type="SMART" id="SM00965">
    <property type="entry name" value="STN"/>
    <property type="match status" value="1"/>
</dbReference>
<evidence type="ECO:0000256" key="6">
    <source>
        <dbReference type="ARBA" id="ARBA00023004"/>
    </source>
</evidence>
<dbReference type="GO" id="GO:0006826">
    <property type="term" value="P:iron ion transport"/>
    <property type="evidence" value="ECO:0007669"/>
    <property type="project" value="UniProtKB-KW"/>
</dbReference>
<feature type="domain" description="Secretin/TonB short N-terminal" evidence="12">
    <location>
        <begin position="57"/>
        <end position="108"/>
    </location>
</feature>
<evidence type="ECO:0000256" key="7">
    <source>
        <dbReference type="ARBA" id="ARBA00023077"/>
    </source>
</evidence>
<evidence type="ECO:0000256" key="1">
    <source>
        <dbReference type="ARBA" id="ARBA00004571"/>
    </source>
</evidence>
<dbReference type="EMBL" id="CP064939">
    <property type="protein sequence ID" value="QPH39715.1"/>
    <property type="molecule type" value="Genomic_DNA"/>
</dbReference>
<evidence type="ECO:0000256" key="9">
    <source>
        <dbReference type="ARBA" id="ARBA00023237"/>
    </source>
</evidence>
<dbReference type="NCBIfam" id="TIGR04056">
    <property type="entry name" value="OMP_RagA_SusC"/>
    <property type="match status" value="1"/>
</dbReference>
<evidence type="ECO:0000256" key="3">
    <source>
        <dbReference type="ARBA" id="ARBA00022452"/>
    </source>
</evidence>
<reference evidence="13 14" key="1">
    <citation type="submission" date="2020-11" db="EMBL/GenBank/DDBJ databases">
        <title>Pedobacter endophytica, an endophytic bacteria isolated form Carex pumila.</title>
        <authorList>
            <person name="Peng Y."/>
            <person name="Jiang L."/>
            <person name="Lee J."/>
        </authorList>
    </citation>
    <scope>NUCLEOTIDE SEQUENCE [LARGE SCALE GENOMIC DNA]</scope>
    <source>
        <strain evidence="13 14">JBR3-12</strain>
    </source>
</reference>
<dbReference type="Gene3D" id="2.170.130.10">
    <property type="entry name" value="TonB-dependent receptor, plug domain"/>
    <property type="match status" value="1"/>
</dbReference>
<dbReference type="RefSeq" id="WP_196099181.1">
    <property type="nucleotide sequence ID" value="NZ_CP064939.1"/>
</dbReference>
<keyword evidence="3 10" id="KW-1134">Transmembrane beta strand</keyword>